<accession>A0AAJ1TI67</accession>
<protein>
    <submittedName>
        <fullName evidence="1">Uncharacterized protein</fullName>
    </submittedName>
</protein>
<reference evidence="1" key="1">
    <citation type="submission" date="2023-07" db="EMBL/GenBank/DDBJ databases">
        <title>Genomic Encyclopedia of Type Strains, Phase IV (KMG-IV): sequencing the most valuable type-strain genomes for metagenomic binning, comparative biology and taxonomic classification.</title>
        <authorList>
            <person name="Goeker M."/>
        </authorList>
    </citation>
    <scope>NUCLEOTIDE SEQUENCE</scope>
    <source>
        <strain evidence="1">DSM 19569</strain>
    </source>
</reference>
<organism evidence="1 2">
    <name type="scientific">Methylobacterium brachiatum</name>
    <dbReference type="NCBI Taxonomy" id="269660"/>
    <lineage>
        <taxon>Bacteria</taxon>
        <taxon>Pseudomonadati</taxon>
        <taxon>Pseudomonadota</taxon>
        <taxon>Alphaproteobacteria</taxon>
        <taxon>Hyphomicrobiales</taxon>
        <taxon>Methylobacteriaceae</taxon>
        <taxon>Methylobacterium</taxon>
    </lineage>
</organism>
<dbReference type="AlphaFoldDB" id="A0AAJ1TI67"/>
<evidence type="ECO:0000313" key="2">
    <source>
        <dbReference type="Proteomes" id="UP001223420"/>
    </source>
</evidence>
<sequence length="77" mass="8213">MRQGSDKPAAVSRDRLSNISDALGLPVSAFYGTGDETESYLLKLVAAYLDAAKPEARARFVGAVEALLQAERSGVDR</sequence>
<comment type="caution">
    <text evidence="1">The sequence shown here is derived from an EMBL/GenBank/DDBJ whole genome shotgun (WGS) entry which is preliminary data.</text>
</comment>
<name>A0AAJ1TI67_9HYPH</name>
<dbReference type="EMBL" id="JAUSWL010000001">
    <property type="protein sequence ID" value="MDQ0541460.1"/>
    <property type="molecule type" value="Genomic_DNA"/>
</dbReference>
<gene>
    <name evidence="1" type="ORF">QO001_000368</name>
</gene>
<dbReference type="Proteomes" id="UP001223420">
    <property type="component" value="Unassembled WGS sequence"/>
</dbReference>
<proteinExistence type="predicted"/>
<evidence type="ECO:0000313" key="1">
    <source>
        <dbReference type="EMBL" id="MDQ0541460.1"/>
    </source>
</evidence>
<dbReference type="RefSeq" id="WP_230364980.1">
    <property type="nucleotide sequence ID" value="NZ_JAJALK010000001.1"/>
</dbReference>